<feature type="domain" description="Transposase IS116/IS110/IS902 C-terminal" evidence="2">
    <location>
        <begin position="220"/>
        <end position="295"/>
    </location>
</feature>
<dbReference type="GO" id="GO:0004803">
    <property type="term" value="F:transposase activity"/>
    <property type="evidence" value="ECO:0007669"/>
    <property type="project" value="InterPro"/>
</dbReference>
<accession>A0A6J4THS5</accession>
<gene>
    <name evidence="3" type="ORF">AVDCRST_MAG53-3451</name>
</gene>
<organism evidence="3">
    <name type="scientific">uncultured Solirubrobacteraceae bacterium</name>
    <dbReference type="NCBI Taxonomy" id="1162706"/>
    <lineage>
        <taxon>Bacteria</taxon>
        <taxon>Bacillati</taxon>
        <taxon>Actinomycetota</taxon>
        <taxon>Thermoleophilia</taxon>
        <taxon>Solirubrobacterales</taxon>
        <taxon>Solirubrobacteraceae</taxon>
        <taxon>environmental samples</taxon>
    </lineage>
</organism>
<dbReference type="Pfam" id="PF02371">
    <property type="entry name" value="Transposase_20"/>
    <property type="match status" value="1"/>
</dbReference>
<feature type="domain" description="Transposase IS110-like N-terminal" evidence="1">
    <location>
        <begin position="8"/>
        <end position="150"/>
    </location>
</feature>
<dbReference type="AlphaFoldDB" id="A0A6J4THS5"/>
<proteinExistence type="predicted"/>
<evidence type="ECO:0000259" key="1">
    <source>
        <dbReference type="Pfam" id="PF01548"/>
    </source>
</evidence>
<dbReference type="NCBIfam" id="NF033542">
    <property type="entry name" value="transpos_IS110"/>
    <property type="match status" value="1"/>
</dbReference>
<dbReference type="InterPro" id="IPR003346">
    <property type="entry name" value="Transposase_20"/>
</dbReference>
<dbReference type="GO" id="GO:0003677">
    <property type="term" value="F:DNA binding"/>
    <property type="evidence" value="ECO:0007669"/>
    <property type="project" value="InterPro"/>
</dbReference>
<protein>
    <submittedName>
        <fullName evidence="3">Mobile element protein</fullName>
    </submittedName>
</protein>
<dbReference type="GO" id="GO:0006313">
    <property type="term" value="P:DNA transposition"/>
    <property type="evidence" value="ECO:0007669"/>
    <property type="project" value="InterPro"/>
</dbReference>
<sequence length="361" mass="39896">MSQTMTWVGLDVHARSTHAAAISTLTGELTRARFGPGVDEPVAWLAKLEAPVRACYEAGPTGYGLYRAAAAEGLAVQVIAPGKTPRGPSDRVKTDKKYAELLARLLLAGGLTAVVVPPPEVEAARDLMRGHDACRRDLMNARHRVSKLLLRHGRVYDGATTWNRVHRTWLSRQQFSEPATEMAFADLVAQVDGLTARKAAIALRLSELALDERWWPQVARLRAFRGIDTLTALALHLELGADWKRFERAPQLAAWLGLTPSLSQSGESSRQGQITKTGSIFARRLLVESAWHYSREPRVGATLRNRQEDQPAHVLAISNRAQQRLYRVHQRMRARGKPANVAVVACARELSCFLWAAVTAD</sequence>
<dbReference type="EMBL" id="CADCVR010000106">
    <property type="protein sequence ID" value="CAA9522905.1"/>
    <property type="molecule type" value="Genomic_DNA"/>
</dbReference>
<evidence type="ECO:0000259" key="2">
    <source>
        <dbReference type="Pfam" id="PF02371"/>
    </source>
</evidence>
<dbReference type="InterPro" id="IPR047650">
    <property type="entry name" value="Transpos_IS110"/>
</dbReference>
<name>A0A6J4THS5_9ACTN</name>
<reference evidence="3" key="1">
    <citation type="submission" date="2020-02" db="EMBL/GenBank/DDBJ databases">
        <authorList>
            <person name="Meier V. D."/>
        </authorList>
    </citation>
    <scope>NUCLEOTIDE SEQUENCE</scope>
    <source>
        <strain evidence="3">AVDCRST_MAG53</strain>
    </source>
</reference>
<dbReference type="PANTHER" id="PTHR33055">
    <property type="entry name" value="TRANSPOSASE FOR INSERTION SEQUENCE ELEMENT IS1111A"/>
    <property type="match status" value="1"/>
</dbReference>
<evidence type="ECO:0000313" key="3">
    <source>
        <dbReference type="EMBL" id="CAA9522905.1"/>
    </source>
</evidence>
<dbReference type="InterPro" id="IPR002525">
    <property type="entry name" value="Transp_IS110-like_N"/>
</dbReference>
<dbReference type="Pfam" id="PF01548">
    <property type="entry name" value="DEDD_Tnp_IS110"/>
    <property type="match status" value="1"/>
</dbReference>